<organism evidence="2 3">
    <name type="scientific">Cladosporium halotolerans</name>
    <dbReference type="NCBI Taxonomy" id="1052096"/>
    <lineage>
        <taxon>Eukaryota</taxon>
        <taxon>Fungi</taxon>
        <taxon>Dikarya</taxon>
        <taxon>Ascomycota</taxon>
        <taxon>Pezizomycotina</taxon>
        <taxon>Dothideomycetes</taxon>
        <taxon>Dothideomycetidae</taxon>
        <taxon>Cladosporiales</taxon>
        <taxon>Cladosporiaceae</taxon>
        <taxon>Cladosporium</taxon>
    </lineage>
</organism>
<protein>
    <submittedName>
        <fullName evidence="2">Uncharacterized protein</fullName>
    </submittedName>
</protein>
<keyword evidence="1" id="KW-0472">Membrane</keyword>
<accession>A0AB34KE19</accession>
<dbReference type="GeneID" id="96009069"/>
<comment type="caution">
    <text evidence="2">The sequence shown here is derived from an EMBL/GenBank/DDBJ whole genome shotgun (WGS) entry which is preliminary data.</text>
</comment>
<dbReference type="RefSeq" id="XP_069226510.1">
    <property type="nucleotide sequence ID" value="XM_069376231.1"/>
</dbReference>
<evidence type="ECO:0000313" key="3">
    <source>
        <dbReference type="Proteomes" id="UP000803884"/>
    </source>
</evidence>
<keyword evidence="1" id="KW-1133">Transmembrane helix</keyword>
<evidence type="ECO:0000256" key="1">
    <source>
        <dbReference type="SAM" id="Phobius"/>
    </source>
</evidence>
<keyword evidence="3" id="KW-1185">Reference proteome</keyword>
<evidence type="ECO:0000313" key="2">
    <source>
        <dbReference type="EMBL" id="KAL1583403.1"/>
    </source>
</evidence>
<dbReference type="Proteomes" id="UP000803884">
    <property type="component" value="Unassembled WGS sequence"/>
</dbReference>
<reference evidence="2 3" key="1">
    <citation type="journal article" date="2020" name="Microbiol. Resour. Announc.">
        <title>Draft Genome Sequence of a Cladosporium Species Isolated from the Mesophotic Ascidian Didemnum maculosum.</title>
        <authorList>
            <person name="Gioti A."/>
            <person name="Siaperas R."/>
            <person name="Nikolaivits E."/>
            <person name="Le Goff G."/>
            <person name="Ouazzani J."/>
            <person name="Kotoulas G."/>
            <person name="Topakas E."/>
        </authorList>
    </citation>
    <scope>NUCLEOTIDE SEQUENCE [LARGE SCALE GENOMIC DNA]</scope>
    <source>
        <strain evidence="2 3">TM138-S3</strain>
    </source>
</reference>
<sequence>MSFWSKVRSLILWCSAISVFSAITAFLGFSAYIVPTLYEEYKSDSPWNTSAPSVQAEIERLLYRDIWNIFPLTTYNYKSMLRLTEDQNFMKKDHRHIWIYITGNQTCSSAEECTRFDAAFDEVTEKYYLSPPANNASIFTLNCDTSPFLCSAWAATPPALIRVESLGFPHCKISFPHLQCPYGVRYIPLPTGQGMARMLGSYSPVDGIPDARWQLRSLFESTCAHEVYIIQRLLEFAGNGGEPEEFDEIFGDLIAGFPIAEQYGKLFSWWLGEGGENERDILDDL</sequence>
<dbReference type="AlphaFoldDB" id="A0AB34KE19"/>
<proteinExistence type="predicted"/>
<gene>
    <name evidence="2" type="ORF">WHR41_07627</name>
</gene>
<dbReference type="EMBL" id="JAAQHG020000035">
    <property type="protein sequence ID" value="KAL1583403.1"/>
    <property type="molecule type" value="Genomic_DNA"/>
</dbReference>
<name>A0AB34KE19_9PEZI</name>
<keyword evidence="1" id="KW-0812">Transmembrane</keyword>
<feature type="transmembrane region" description="Helical" evidence="1">
    <location>
        <begin position="12"/>
        <end position="34"/>
    </location>
</feature>